<sequence>MKWNRQIRNSAMVSMLALPIVLSGCSMFGTGSSSQIDPPPSDIEAQMMQGAGIDGQTSLTAGGAVSTVYLQNDHGLLAPVSLHLPQGENATAKTMAALEALVSEGTYAKLLPAGFKGVLPKGTEVKAVTLKPDEKLAVVEFSKEFANYSAADERKIAEALTWTLIDNPEIQNVQVWMDGAKLNEMPVGGMPLDRPLNRSLGINLQLDNEINLSQSSPVTIFFSAATQEGTAYFVPVTRFVPYGSDLVASAVDELIKGPLKGDGLENVVTQNTSFDGVERSDNGVVTVSIEDDMFDPGEKLPAQMMQSLVLTVSENSAQDKVRIWFNGEKEVFGTDNQDYGQPVLRPQVINDIPL</sequence>
<dbReference type="EMBL" id="CP034346">
    <property type="protein sequence ID" value="AZS17098.1"/>
    <property type="molecule type" value="Genomic_DNA"/>
</dbReference>
<name>A0A3Q9IBS6_9BACL</name>
<feature type="domain" description="GerMN" evidence="2">
    <location>
        <begin position="247"/>
        <end position="334"/>
    </location>
</feature>
<feature type="chain" id="PRO_5038472200" description="GerMN domain-containing protein" evidence="1">
    <location>
        <begin position="29"/>
        <end position="354"/>
    </location>
</feature>
<keyword evidence="1" id="KW-0732">Signal</keyword>
<reference evidence="4" key="1">
    <citation type="submission" date="2018-12" db="EMBL/GenBank/DDBJ databases">
        <title>Complete genome sequence of Paenibacillus sp. MBLB1234.</title>
        <authorList>
            <person name="Nam Y.-D."/>
            <person name="Kang J."/>
            <person name="Chung W.-H."/>
            <person name="Park Y.S."/>
        </authorList>
    </citation>
    <scope>NUCLEOTIDE SEQUENCE [LARGE SCALE GENOMIC DNA]</scope>
    <source>
        <strain evidence="4">MBLB1234</strain>
    </source>
</reference>
<feature type="signal peptide" evidence="1">
    <location>
        <begin position="1"/>
        <end position="28"/>
    </location>
</feature>
<dbReference type="InterPro" id="IPR019606">
    <property type="entry name" value="GerMN"/>
</dbReference>
<evidence type="ECO:0000259" key="2">
    <source>
        <dbReference type="SMART" id="SM00909"/>
    </source>
</evidence>
<evidence type="ECO:0000313" key="3">
    <source>
        <dbReference type="EMBL" id="AZS17098.1"/>
    </source>
</evidence>
<proteinExistence type="predicted"/>
<keyword evidence="4" id="KW-1185">Reference proteome</keyword>
<evidence type="ECO:0000256" key="1">
    <source>
        <dbReference type="SAM" id="SignalP"/>
    </source>
</evidence>
<dbReference type="KEGG" id="plut:EI981_23375"/>
<accession>A0A3Q9IBS6</accession>
<dbReference type="PROSITE" id="PS51257">
    <property type="entry name" value="PROKAR_LIPOPROTEIN"/>
    <property type="match status" value="1"/>
</dbReference>
<evidence type="ECO:0000313" key="4">
    <source>
        <dbReference type="Proteomes" id="UP000270678"/>
    </source>
</evidence>
<organism evidence="3 4">
    <name type="scientific">Paenibacillus lutimineralis</name>
    <dbReference type="NCBI Taxonomy" id="2707005"/>
    <lineage>
        <taxon>Bacteria</taxon>
        <taxon>Bacillati</taxon>
        <taxon>Bacillota</taxon>
        <taxon>Bacilli</taxon>
        <taxon>Bacillales</taxon>
        <taxon>Paenibacillaceae</taxon>
        <taxon>Paenibacillus</taxon>
    </lineage>
</organism>
<dbReference type="SMART" id="SM00909">
    <property type="entry name" value="Germane"/>
    <property type="match status" value="2"/>
</dbReference>
<dbReference type="OrthoDB" id="1715058at2"/>
<dbReference type="Proteomes" id="UP000270678">
    <property type="component" value="Chromosome"/>
</dbReference>
<feature type="domain" description="GerMN" evidence="2">
    <location>
        <begin position="94"/>
        <end position="186"/>
    </location>
</feature>
<dbReference type="Pfam" id="PF10646">
    <property type="entry name" value="Germane"/>
    <property type="match status" value="2"/>
</dbReference>
<protein>
    <recommendedName>
        <fullName evidence="2">GerMN domain-containing protein</fullName>
    </recommendedName>
</protein>
<dbReference type="RefSeq" id="WP_127002340.1">
    <property type="nucleotide sequence ID" value="NZ_CP034346.1"/>
</dbReference>
<dbReference type="AlphaFoldDB" id="A0A3Q9IBS6"/>
<gene>
    <name evidence="3" type="ORF">EI981_23375</name>
</gene>